<name>A0A848HRI7_9BURK</name>
<feature type="signal peptide" evidence="1">
    <location>
        <begin position="1"/>
        <end position="23"/>
    </location>
</feature>
<evidence type="ECO:0000259" key="3">
    <source>
        <dbReference type="Pfam" id="PF04389"/>
    </source>
</evidence>
<dbReference type="EMBL" id="JABBGG010000010">
    <property type="protein sequence ID" value="NML62750.1"/>
    <property type="molecule type" value="Genomic_DNA"/>
</dbReference>
<protein>
    <submittedName>
        <fullName evidence="4">M20/M25/M40 family metallo-hydrolase</fullName>
    </submittedName>
</protein>
<reference evidence="4 5" key="1">
    <citation type="submission" date="2020-04" db="EMBL/GenBank/DDBJ databases">
        <title>Massilia sp. RP-1-19 isolated from soil.</title>
        <authorList>
            <person name="Dahal R.H."/>
        </authorList>
    </citation>
    <scope>NUCLEOTIDE SEQUENCE [LARGE SCALE GENOMIC DNA]</scope>
    <source>
        <strain evidence="4 5">RP-1-19</strain>
    </source>
</reference>
<feature type="domain" description="Peptidase M28" evidence="3">
    <location>
        <begin position="295"/>
        <end position="514"/>
    </location>
</feature>
<dbReference type="AlphaFoldDB" id="A0A848HRI7"/>
<dbReference type="PROSITE" id="PS51257">
    <property type="entry name" value="PROKAR_LIPOPROTEIN"/>
    <property type="match status" value="1"/>
</dbReference>
<keyword evidence="4" id="KW-0378">Hydrolase</keyword>
<dbReference type="GO" id="GO:0008235">
    <property type="term" value="F:metalloexopeptidase activity"/>
    <property type="evidence" value="ECO:0007669"/>
    <property type="project" value="InterPro"/>
</dbReference>
<keyword evidence="5" id="KW-1185">Reference proteome</keyword>
<dbReference type="InterPro" id="IPR003137">
    <property type="entry name" value="PA_domain"/>
</dbReference>
<dbReference type="Proteomes" id="UP000583752">
    <property type="component" value="Unassembled WGS sequence"/>
</dbReference>
<evidence type="ECO:0000259" key="2">
    <source>
        <dbReference type="Pfam" id="PF02225"/>
    </source>
</evidence>
<proteinExistence type="predicted"/>
<evidence type="ECO:0000313" key="5">
    <source>
        <dbReference type="Proteomes" id="UP000583752"/>
    </source>
</evidence>
<gene>
    <name evidence="4" type="ORF">HHL21_17015</name>
</gene>
<keyword evidence="1" id="KW-0732">Signal</keyword>
<dbReference type="GO" id="GO:0006508">
    <property type="term" value="P:proteolysis"/>
    <property type="evidence" value="ECO:0007669"/>
    <property type="project" value="InterPro"/>
</dbReference>
<dbReference type="RefSeq" id="WP_169468029.1">
    <property type="nucleotide sequence ID" value="NZ_JABBGG010000010.1"/>
</dbReference>
<dbReference type="SUPFAM" id="SSF52025">
    <property type="entry name" value="PA domain"/>
    <property type="match status" value="1"/>
</dbReference>
<sequence length="541" mass="58943">MLKHRLILAGGMLALAASCSAGAAAVADKNMIRAHLSFLADDLLEGRETGSRGYDIAARYVASQFLQYGVKPKGDKDGYLQHVPLRATHLVQESPVVELRTARGTETLAWLDDYAVSGSLLEDQSEVTAPLVFVGYGIQAARLGHNDYANIDVKGKIVVVLAGKPGSFPTEEGAHFASGDHKRGLAVQHGAVGMVTLQTPVAEKAAPFSKNKDYRHIPAMSWVQADGTPAREVASMQNRVSLSIPASKKLFSQVDLRLDDIYALATANRPVPHLDLNMSMRMFKKSLRSEVSSSNVAGMIEGSDPVLKNEYVVFTAHLDHLGQVKERSGDNIFNGAMDNSTGVATLIEAARLFTASGVQPKRSILFVAVTGEEKGLLGADYFATNPTVPRGSIVANVNLDMPLLVYDFNNVMAFGAEHSTLKGTATRALKKMGMDLIPDPWPEMGLFTRSDHYMFVRQGIPSIFLATGMGSARKDENPGKLWNEFLTKRYHQPNDDLTQPINYDAAARFAQLNYNIAREIADAPVRPAWNKDDFFGDTFSK</sequence>
<dbReference type="Pfam" id="PF02225">
    <property type="entry name" value="PA"/>
    <property type="match status" value="1"/>
</dbReference>
<evidence type="ECO:0000256" key="1">
    <source>
        <dbReference type="SAM" id="SignalP"/>
    </source>
</evidence>
<feature type="chain" id="PRO_5032663187" evidence="1">
    <location>
        <begin position="24"/>
        <end position="541"/>
    </location>
</feature>
<dbReference type="Pfam" id="PF04389">
    <property type="entry name" value="Peptidase_M28"/>
    <property type="match status" value="1"/>
</dbReference>
<dbReference type="InterPro" id="IPR045175">
    <property type="entry name" value="M28_fam"/>
</dbReference>
<dbReference type="PANTHER" id="PTHR12147:SF26">
    <property type="entry name" value="PEPTIDASE M28 DOMAIN-CONTAINING PROTEIN"/>
    <property type="match status" value="1"/>
</dbReference>
<dbReference type="PANTHER" id="PTHR12147">
    <property type="entry name" value="METALLOPEPTIDASE M28 FAMILY MEMBER"/>
    <property type="match status" value="1"/>
</dbReference>
<dbReference type="Gene3D" id="3.50.30.30">
    <property type="match status" value="1"/>
</dbReference>
<dbReference type="SUPFAM" id="SSF53187">
    <property type="entry name" value="Zn-dependent exopeptidases"/>
    <property type="match status" value="1"/>
</dbReference>
<feature type="domain" description="PA" evidence="2">
    <location>
        <begin position="127"/>
        <end position="227"/>
    </location>
</feature>
<comment type="caution">
    <text evidence="4">The sequence shown here is derived from an EMBL/GenBank/DDBJ whole genome shotgun (WGS) entry which is preliminary data.</text>
</comment>
<dbReference type="Gene3D" id="3.40.630.10">
    <property type="entry name" value="Zn peptidases"/>
    <property type="match status" value="1"/>
</dbReference>
<organism evidence="4 5">
    <name type="scientific">Massilia polaris</name>
    <dbReference type="NCBI Taxonomy" id="2728846"/>
    <lineage>
        <taxon>Bacteria</taxon>
        <taxon>Pseudomonadati</taxon>
        <taxon>Pseudomonadota</taxon>
        <taxon>Betaproteobacteria</taxon>
        <taxon>Burkholderiales</taxon>
        <taxon>Oxalobacteraceae</taxon>
        <taxon>Telluria group</taxon>
        <taxon>Massilia</taxon>
    </lineage>
</organism>
<accession>A0A848HRI7</accession>
<dbReference type="InterPro" id="IPR007484">
    <property type="entry name" value="Peptidase_M28"/>
</dbReference>
<evidence type="ECO:0000313" key="4">
    <source>
        <dbReference type="EMBL" id="NML62750.1"/>
    </source>
</evidence>
<dbReference type="InterPro" id="IPR046450">
    <property type="entry name" value="PA_dom_sf"/>
</dbReference>
<dbReference type="CDD" id="cd04820">
    <property type="entry name" value="PA_M28_1_1"/>
    <property type="match status" value="1"/>
</dbReference>